<organism evidence="7 8">
    <name type="scientific">Marivita hallyeonensis</name>
    <dbReference type="NCBI Taxonomy" id="996342"/>
    <lineage>
        <taxon>Bacteria</taxon>
        <taxon>Pseudomonadati</taxon>
        <taxon>Pseudomonadota</taxon>
        <taxon>Alphaproteobacteria</taxon>
        <taxon>Rhodobacterales</taxon>
        <taxon>Roseobacteraceae</taxon>
        <taxon>Marivita</taxon>
    </lineage>
</organism>
<dbReference type="InterPro" id="IPR002994">
    <property type="entry name" value="Surf1/Shy1"/>
</dbReference>
<keyword evidence="6" id="KW-1003">Cell membrane</keyword>
<feature type="transmembrane region" description="Helical" evidence="6">
    <location>
        <begin position="204"/>
        <end position="222"/>
    </location>
</feature>
<dbReference type="AlphaFoldDB" id="A0A1M5WCS0"/>
<evidence type="ECO:0000313" key="7">
    <source>
        <dbReference type="EMBL" id="SHH85369.1"/>
    </source>
</evidence>
<keyword evidence="5 6" id="KW-0472">Membrane</keyword>
<name>A0A1M5WCS0_9RHOB</name>
<dbReference type="RefSeq" id="WP_072779223.1">
    <property type="nucleotide sequence ID" value="NZ_FQXC01000004.1"/>
</dbReference>
<evidence type="ECO:0000256" key="3">
    <source>
        <dbReference type="ARBA" id="ARBA00022692"/>
    </source>
</evidence>
<dbReference type="Proteomes" id="UP000184221">
    <property type="component" value="Unassembled WGS sequence"/>
</dbReference>
<reference evidence="7 8" key="1">
    <citation type="submission" date="2016-11" db="EMBL/GenBank/DDBJ databases">
        <authorList>
            <person name="Jaros S."/>
            <person name="Januszkiewicz K."/>
            <person name="Wedrychowicz H."/>
        </authorList>
    </citation>
    <scope>NUCLEOTIDE SEQUENCE [LARGE SCALE GENOMIC DNA]</scope>
    <source>
        <strain evidence="7 8">DSM 29431</strain>
    </source>
</reference>
<accession>A0A1M5WCS0</accession>
<keyword evidence="3 6" id="KW-0812">Transmembrane</keyword>
<keyword evidence="4 6" id="KW-1133">Transmembrane helix</keyword>
<protein>
    <recommendedName>
        <fullName evidence="6">SURF1-like protein</fullName>
    </recommendedName>
</protein>
<evidence type="ECO:0000256" key="6">
    <source>
        <dbReference type="RuleBase" id="RU363076"/>
    </source>
</evidence>
<dbReference type="STRING" id="996342.SAMN05443551_3397"/>
<evidence type="ECO:0000256" key="2">
    <source>
        <dbReference type="ARBA" id="ARBA00007165"/>
    </source>
</evidence>
<dbReference type="GO" id="GO:0005886">
    <property type="term" value="C:plasma membrane"/>
    <property type="evidence" value="ECO:0007669"/>
    <property type="project" value="UniProtKB-SubCell"/>
</dbReference>
<dbReference type="Pfam" id="PF02104">
    <property type="entry name" value="SURF1"/>
    <property type="match status" value="1"/>
</dbReference>
<dbReference type="OrthoDB" id="6079986at2"/>
<sequence>MVSRLAIPLLFGLIGTAILVWLGTWQMQRLEWKRGILNEIETRIDGPFEAIPPSSAVIPARDRYTPVALIGEIGEEELLVLVSQKRVGAGYRVISPYTLNDGRRVLLDRGVTPVDQRDADRSRAGETVEVQGNLHWPDDRTSSTPENDVGGNTWFARDIDRMSEVLGTEPLLVIARNMSPPDPSVTPLPVDTSGIPNDHLQYAITWYSLAAVWVIMTGAFIWRQRKGKEG</sequence>
<evidence type="ECO:0000256" key="5">
    <source>
        <dbReference type="ARBA" id="ARBA00023136"/>
    </source>
</evidence>
<dbReference type="CDD" id="cd06662">
    <property type="entry name" value="SURF1"/>
    <property type="match status" value="1"/>
</dbReference>
<evidence type="ECO:0000313" key="8">
    <source>
        <dbReference type="Proteomes" id="UP000184221"/>
    </source>
</evidence>
<dbReference type="PANTHER" id="PTHR23427">
    <property type="entry name" value="SURFEIT LOCUS PROTEIN"/>
    <property type="match status" value="1"/>
</dbReference>
<comment type="subcellular location">
    <subcellularLocation>
        <location evidence="6">Cell membrane</location>
        <topology evidence="6">Multi-pass membrane protein</topology>
    </subcellularLocation>
    <subcellularLocation>
        <location evidence="1">Membrane</location>
    </subcellularLocation>
</comment>
<proteinExistence type="inferred from homology"/>
<dbReference type="EMBL" id="FQXC01000004">
    <property type="protein sequence ID" value="SHH85369.1"/>
    <property type="molecule type" value="Genomic_DNA"/>
</dbReference>
<dbReference type="PANTHER" id="PTHR23427:SF2">
    <property type="entry name" value="SURFEIT LOCUS PROTEIN 1"/>
    <property type="match status" value="1"/>
</dbReference>
<gene>
    <name evidence="7" type="ORF">SAMN05443551_3397</name>
</gene>
<keyword evidence="8" id="KW-1185">Reference proteome</keyword>
<comment type="similarity">
    <text evidence="2 6">Belongs to the SURF1 family.</text>
</comment>
<dbReference type="InterPro" id="IPR045214">
    <property type="entry name" value="Surf1/Surf4"/>
</dbReference>
<evidence type="ECO:0000256" key="1">
    <source>
        <dbReference type="ARBA" id="ARBA00004370"/>
    </source>
</evidence>
<evidence type="ECO:0000256" key="4">
    <source>
        <dbReference type="ARBA" id="ARBA00022989"/>
    </source>
</evidence>
<feature type="transmembrane region" description="Helical" evidence="6">
    <location>
        <begin position="6"/>
        <end position="25"/>
    </location>
</feature>
<dbReference type="PROSITE" id="PS50895">
    <property type="entry name" value="SURF1"/>
    <property type="match status" value="1"/>
</dbReference>